<evidence type="ECO:0000313" key="9">
    <source>
        <dbReference type="EMBL" id="KAK0704004.1"/>
    </source>
</evidence>
<reference evidence="9" key="1">
    <citation type="submission" date="2023-06" db="EMBL/GenBank/DDBJ databases">
        <title>Genome-scale phylogeny and comparative genomics of the fungal order Sordariales.</title>
        <authorList>
            <consortium name="Lawrence Berkeley National Laboratory"/>
            <person name="Hensen N."/>
            <person name="Bonometti L."/>
            <person name="Westerberg I."/>
            <person name="Brannstrom I.O."/>
            <person name="Guillou S."/>
            <person name="Cros-Aarteil S."/>
            <person name="Calhoun S."/>
            <person name="Haridas S."/>
            <person name="Kuo A."/>
            <person name="Mondo S."/>
            <person name="Pangilinan J."/>
            <person name="Riley R."/>
            <person name="LaButti K."/>
            <person name="Andreopoulos B."/>
            <person name="Lipzen A."/>
            <person name="Chen C."/>
            <person name="Yanf M."/>
            <person name="Daum C."/>
            <person name="Ng V."/>
            <person name="Clum A."/>
            <person name="Steindorff A."/>
            <person name="Ohm R."/>
            <person name="Martin F."/>
            <person name="Silar P."/>
            <person name="Natvig D."/>
            <person name="Lalanne C."/>
            <person name="Gautier V."/>
            <person name="Ament-velasquez S.L."/>
            <person name="Kruys A."/>
            <person name="Hutchinson M.I."/>
            <person name="Powell A.J."/>
            <person name="Barry K."/>
            <person name="Miller A.N."/>
            <person name="Grigoriev I.V."/>
            <person name="Debuchy R."/>
            <person name="Gladieux P."/>
            <person name="Thoren M.H."/>
            <person name="Johannesson H."/>
        </authorList>
    </citation>
    <scope>NUCLEOTIDE SEQUENCE</scope>
    <source>
        <strain evidence="9">SMH2392-1A</strain>
    </source>
</reference>
<protein>
    <recommendedName>
        <fullName evidence="8">Rhodopsin domain-containing protein</fullName>
    </recommendedName>
</protein>
<feature type="domain" description="Rhodopsin" evidence="8">
    <location>
        <begin position="51"/>
        <end position="288"/>
    </location>
</feature>
<keyword evidence="4 7" id="KW-0472">Membrane</keyword>
<dbReference type="Proteomes" id="UP001172101">
    <property type="component" value="Unassembled WGS sequence"/>
</dbReference>
<dbReference type="PANTHER" id="PTHR33048:SF47">
    <property type="entry name" value="INTEGRAL MEMBRANE PROTEIN-RELATED"/>
    <property type="match status" value="1"/>
</dbReference>
<evidence type="ECO:0000256" key="3">
    <source>
        <dbReference type="ARBA" id="ARBA00022989"/>
    </source>
</evidence>
<dbReference type="Pfam" id="PF20684">
    <property type="entry name" value="Fung_rhodopsin"/>
    <property type="match status" value="1"/>
</dbReference>
<dbReference type="GeneID" id="85329525"/>
<sequence length="419" mass="45810">MASTTTQPDYPGMLPPPPGVTPNITDPESIGWKLVVAGIVCPVITLVFWTLRVYTARHILRKFHLDDWLITASLILAIGLSVVDISQTKYGMGVHMWEVTPADFQHSIIVGLPASIFYNLSTLCVKASILFFYLRFAAANQAFRVTVYVLLFVVAGYSLNAAFSFLYLCTPIHKLWDLATPGSCVDLYSAFLASAAINAATDVVILLLPSWLLWPLRLRWRHKVAVSLVMMTGGFVCAVSFFRLASIPLGKDNMDTTWQYCINNIWCLVELYVGIVCACLPCLRPFVKEHFPSIFSASPDSDGNSSPESGGFGSSLFARQRRRRQVSLAPVSDHASLHSQDKSCPPSSSNSGSAGSAREKEPVPAAAEVEIPTSNAASKVRQHNLRETEIAITGPPPPLWPTALCSAHRGGSTFYRTSK</sequence>
<comment type="similarity">
    <text evidence="5">Belongs to the SAT4 family.</text>
</comment>
<dbReference type="AlphaFoldDB" id="A0AA39ZUX7"/>
<dbReference type="PANTHER" id="PTHR33048">
    <property type="entry name" value="PTH11-LIKE INTEGRAL MEMBRANE PROTEIN (AFU_ORTHOLOGUE AFUA_5G11245)"/>
    <property type="match status" value="1"/>
</dbReference>
<comment type="subcellular location">
    <subcellularLocation>
        <location evidence="1">Membrane</location>
        <topology evidence="1">Multi-pass membrane protein</topology>
    </subcellularLocation>
</comment>
<dbReference type="RefSeq" id="XP_060290863.1">
    <property type="nucleotide sequence ID" value="XM_060446255.1"/>
</dbReference>
<feature type="transmembrane region" description="Helical" evidence="7">
    <location>
        <begin position="145"/>
        <end position="168"/>
    </location>
</feature>
<feature type="transmembrane region" description="Helical" evidence="7">
    <location>
        <begin position="30"/>
        <end position="55"/>
    </location>
</feature>
<dbReference type="EMBL" id="JAUIRO010000008">
    <property type="protein sequence ID" value="KAK0704004.1"/>
    <property type="molecule type" value="Genomic_DNA"/>
</dbReference>
<keyword evidence="3 7" id="KW-1133">Transmembrane helix</keyword>
<name>A0AA39ZUX7_9PEZI</name>
<feature type="transmembrane region" description="Helical" evidence="7">
    <location>
        <begin position="108"/>
        <end position="133"/>
    </location>
</feature>
<organism evidence="9 10">
    <name type="scientific">Lasiosphaeria miniovina</name>
    <dbReference type="NCBI Taxonomy" id="1954250"/>
    <lineage>
        <taxon>Eukaryota</taxon>
        <taxon>Fungi</taxon>
        <taxon>Dikarya</taxon>
        <taxon>Ascomycota</taxon>
        <taxon>Pezizomycotina</taxon>
        <taxon>Sordariomycetes</taxon>
        <taxon>Sordariomycetidae</taxon>
        <taxon>Sordariales</taxon>
        <taxon>Lasiosphaeriaceae</taxon>
        <taxon>Lasiosphaeria</taxon>
    </lineage>
</organism>
<comment type="caution">
    <text evidence="9">The sequence shown here is derived from an EMBL/GenBank/DDBJ whole genome shotgun (WGS) entry which is preliminary data.</text>
</comment>
<proteinExistence type="inferred from homology"/>
<feature type="transmembrane region" description="Helical" evidence="7">
    <location>
        <begin position="257"/>
        <end position="283"/>
    </location>
</feature>
<keyword evidence="10" id="KW-1185">Reference proteome</keyword>
<feature type="transmembrane region" description="Helical" evidence="7">
    <location>
        <begin position="67"/>
        <end position="88"/>
    </location>
</feature>
<evidence type="ECO:0000256" key="2">
    <source>
        <dbReference type="ARBA" id="ARBA00022692"/>
    </source>
</evidence>
<evidence type="ECO:0000256" key="5">
    <source>
        <dbReference type="ARBA" id="ARBA00038359"/>
    </source>
</evidence>
<keyword evidence="2 7" id="KW-0812">Transmembrane</keyword>
<gene>
    <name evidence="9" type="ORF">B0T26DRAFT_757499</name>
</gene>
<evidence type="ECO:0000256" key="1">
    <source>
        <dbReference type="ARBA" id="ARBA00004141"/>
    </source>
</evidence>
<evidence type="ECO:0000259" key="8">
    <source>
        <dbReference type="Pfam" id="PF20684"/>
    </source>
</evidence>
<feature type="region of interest" description="Disordered" evidence="6">
    <location>
        <begin position="328"/>
        <end position="382"/>
    </location>
</feature>
<feature type="transmembrane region" description="Helical" evidence="7">
    <location>
        <begin position="224"/>
        <end position="245"/>
    </location>
</feature>
<dbReference type="GO" id="GO:0016020">
    <property type="term" value="C:membrane"/>
    <property type="evidence" value="ECO:0007669"/>
    <property type="project" value="UniProtKB-SubCell"/>
</dbReference>
<accession>A0AA39ZUX7</accession>
<evidence type="ECO:0000256" key="7">
    <source>
        <dbReference type="SAM" id="Phobius"/>
    </source>
</evidence>
<evidence type="ECO:0000313" key="10">
    <source>
        <dbReference type="Proteomes" id="UP001172101"/>
    </source>
</evidence>
<evidence type="ECO:0000256" key="6">
    <source>
        <dbReference type="SAM" id="MobiDB-lite"/>
    </source>
</evidence>
<dbReference type="InterPro" id="IPR052337">
    <property type="entry name" value="SAT4-like"/>
</dbReference>
<feature type="transmembrane region" description="Helical" evidence="7">
    <location>
        <begin position="188"/>
        <end position="212"/>
    </location>
</feature>
<evidence type="ECO:0000256" key="4">
    <source>
        <dbReference type="ARBA" id="ARBA00023136"/>
    </source>
</evidence>
<dbReference type="InterPro" id="IPR049326">
    <property type="entry name" value="Rhodopsin_dom_fungi"/>
</dbReference>
<feature type="compositionally biased region" description="Low complexity" evidence="6">
    <location>
        <begin position="343"/>
        <end position="356"/>
    </location>
</feature>